<proteinExistence type="predicted"/>
<gene>
    <name evidence="2" type="ORF">T10_9749</name>
</gene>
<feature type="signal peptide" evidence="1">
    <location>
        <begin position="1"/>
        <end position="29"/>
    </location>
</feature>
<keyword evidence="1" id="KW-0732">Signal</keyword>
<dbReference type="AlphaFoldDB" id="A0A0V1N5C9"/>
<evidence type="ECO:0000256" key="1">
    <source>
        <dbReference type="SAM" id="SignalP"/>
    </source>
</evidence>
<reference evidence="2 3" key="1">
    <citation type="submission" date="2015-01" db="EMBL/GenBank/DDBJ databases">
        <title>Evolution of Trichinella species and genotypes.</title>
        <authorList>
            <person name="Korhonen P.K."/>
            <person name="Edoardo P."/>
            <person name="Giuseppe L.R."/>
            <person name="Gasser R.B."/>
        </authorList>
    </citation>
    <scope>NUCLEOTIDE SEQUENCE [LARGE SCALE GENOMIC DNA]</scope>
    <source>
        <strain evidence="2">ISS1980</strain>
    </source>
</reference>
<sequence>MARSPRSGFITLLVVLLLICVALVIRTAALSETIHFDTLSAADHQGCDRYTVWKLTSDRLIVIPIVHFREKQGGQLALRRRHFCAKNNFLIIGNLSTVKLH</sequence>
<feature type="chain" id="PRO_5006883118" evidence="1">
    <location>
        <begin position="30"/>
        <end position="101"/>
    </location>
</feature>
<evidence type="ECO:0000313" key="2">
    <source>
        <dbReference type="EMBL" id="KRZ79234.1"/>
    </source>
</evidence>
<dbReference type="EMBL" id="JYDO01000007">
    <property type="protein sequence ID" value="KRZ79234.1"/>
    <property type="molecule type" value="Genomic_DNA"/>
</dbReference>
<protein>
    <submittedName>
        <fullName evidence="2">Uncharacterized protein</fullName>
    </submittedName>
</protein>
<name>A0A0V1N5C9_9BILA</name>
<dbReference type="Proteomes" id="UP000054843">
    <property type="component" value="Unassembled WGS sequence"/>
</dbReference>
<keyword evidence="3" id="KW-1185">Reference proteome</keyword>
<comment type="caution">
    <text evidence="2">The sequence shown here is derived from an EMBL/GenBank/DDBJ whole genome shotgun (WGS) entry which is preliminary data.</text>
</comment>
<evidence type="ECO:0000313" key="3">
    <source>
        <dbReference type="Proteomes" id="UP000054843"/>
    </source>
</evidence>
<accession>A0A0V1N5C9</accession>
<organism evidence="2 3">
    <name type="scientific">Trichinella papuae</name>
    <dbReference type="NCBI Taxonomy" id="268474"/>
    <lineage>
        <taxon>Eukaryota</taxon>
        <taxon>Metazoa</taxon>
        <taxon>Ecdysozoa</taxon>
        <taxon>Nematoda</taxon>
        <taxon>Enoplea</taxon>
        <taxon>Dorylaimia</taxon>
        <taxon>Trichinellida</taxon>
        <taxon>Trichinellidae</taxon>
        <taxon>Trichinella</taxon>
    </lineage>
</organism>